<gene>
    <name evidence="1" type="ORF">CXU22_08140</name>
</gene>
<evidence type="ECO:0000313" key="1">
    <source>
        <dbReference type="EMBL" id="PNC17707.1"/>
    </source>
</evidence>
<name>A0A2N8HCT6_9BACT</name>
<accession>A0A2N8HCT6</accession>
<comment type="caution">
    <text evidence="1">The sequence shown here is derived from an EMBL/GenBank/DDBJ whole genome shotgun (WGS) entry which is preliminary data.</text>
</comment>
<dbReference type="AlphaFoldDB" id="A0A2N8HCT6"/>
<organism evidence="1 2">
    <name type="scientific">Akkermansia muciniphila</name>
    <dbReference type="NCBI Taxonomy" id="239935"/>
    <lineage>
        <taxon>Bacteria</taxon>
        <taxon>Pseudomonadati</taxon>
        <taxon>Verrucomicrobiota</taxon>
        <taxon>Verrucomicrobiia</taxon>
        <taxon>Verrucomicrobiales</taxon>
        <taxon>Akkermansiaceae</taxon>
        <taxon>Akkermansia</taxon>
    </lineage>
</organism>
<proteinExistence type="predicted"/>
<evidence type="ECO:0000313" key="2">
    <source>
        <dbReference type="Proteomes" id="UP000236000"/>
    </source>
</evidence>
<dbReference type="EMBL" id="PJKA01000012">
    <property type="protein sequence ID" value="PNC17707.1"/>
    <property type="molecule type" value="Genomic_DNA"/>
</dbReference>
<protein>
    <submittedName>
        <fullName evidence="1">Uncharacterized protein</fullName>
    </submittedName>
</protein>
<dbReference type="Proteomes" id="UP000236000">
    <property type="component" value="Unassembled WGS sequence"/>
</dbReference>
<reference evidence="1 2" key="1">
    <citation type="journal article" date="2017" name="BMC Genomics">
        <title>Genome sequencing of 39 Akkermansia muciniphila isolates reveals its population structure, genomic and functional diverisity, and global distribution in mammalian gut microbiotas.</title>
        <authorList>
            <person name="Guo X."/>
            <person name="Li S."/>
            <person name="Zhang J."/>
            <person name="Wu F."/>
            <person name="Li X."/>
            <person name="Wu D."/>
            <person name="Zhang M."/>
            <person name="Ou Z."/>
            <person name="Jie Z."/>
            <person name="Yan Q."/>
            <person name="Li P."/>
            <person name="Yi J."/>
            <person name="Peng Y."/>
        </authorList>
    </citation>
    <scope>NUCLEOTIDE SEQUENCE [LARGE SCALE GENOMIC DNA]</scope>
    <source>
        <strain evidence="1 2">GP24</strain>
    </source>
</reference>
<sequence>MTRWLIRKIMKSIMERQQIIRSITAFFEDRGITWNKVYIGVTNNAEKRLFQDHNVDRREDDYIVCQSRSADEARTIEGYFQELGASGFNGGGNDTSSIVYAYRKRGYTIE</sequence>